<accession>A0A9D4H810</accession>
<protein>
    <submittedName>
        <fullName evidence="2">Uncharacterized protein</fullName>
    </submittedName>
</protein>
<reference evidence="2" key="2">
    <citation type="submission" date="2020-11" db="EMBL/GenBank/DDBJ databases">
        <authorList>
            <person name="McCartney M.A."/>
            <person name="Auch B."/>
            <person name="Kono T."/>
            <person name="Mallez S."/>
            <person name="Becker A."/>
            <person name="Gohl D.M."/>
            <person name="Silverstein K.A.T."/>
            <person name="Koren S."/>
            <person name="Bechman K.B."/>
            <person name="Herman A."/>
            <person name="Abrahante J.E."/>
            <person name="Garbe J."/>
        </authorList>
    </citation>
    <scope>NUCLEOTIDE SEQUENCE</scope>
    <source>
        <strain evidence="2">Duluth1</strain>
        <tissue evidence="2">Whole animal</tissue>
    </source>
</reference>
<gene>
    <name evidence="2" type="ORF">DPMN_103424</name>
</gene>
<name>A0A9D4H810_DREPO</name>
<dbReference type="EMBL" id="JAIWYP010000004">
    <property type="protein sequence ID" value="KAH3830185.1"/>
    <property type="molecule type" value="Genomic_DNA"/>
</dbReference>
<evidence type="ECO:0000313" key="3">
    <source>
        <dbReference type="Proteomes" id="UP000828390"/>
    </source>
</evidence>
<evidence type="ECO:0000256" key="1">
    <source>
        <dbReference type="SAM" id="MobiDB-lite"/>
    </source>
</evidence>
<dbReference type="Proteomes" id="UP000828390">
    <property type="component" value="Unassembled WGS sequence"/>
</dbReference>
<reference evidence="2" key="1">
    <citation type="journal article" date="2019" name="bioRxiv">
        <title>The Genome of the Zebra Mussel, Dreissena polymorpha: A Resource for Invasive Species Research.</title>
        <authorList>
            <person name="McCartney M.A."/>
            <person name="Auch B."/>
            <person name="Kono T."/>
            <person name="Mallez S."/>
            <person name="Zhang Y."/>
            <person name="Obille A."/>
            <person name="Becker A."/>
            <person name="Abrahante J.E."/>
            <person name="Garbe J."/>
            <person name="Badalamenti J.P."/>
            <person name="Herman A."/>
            <person name="Mangelson H."/>
            <person name="Liachko I."/>
            <person name="Sullivan S."/>
            <person name="Sone E.D."/>
            <person name="Koren S."/>
            <person name="Silverstein K.A.T."/>
            <person name="Beckman K.B."/>
            <person name="Gohl D.M."/>
        </authorList>
    </citation>
    <scope>NUCLEOTIDE SEQUENCE</scope>
    <source>
        <strain evidence="2">Duluth1</strain>
        <tissue evidence="2">Whole animal</tissue>
    </source>
</reference>
<comment type="caution">
    <text evidence="2">The sequence shown here is derived from an EMBL/GenBank/DDBJ whole genome shotgun (WGS) entry which is preliminary data.</text>
</comment>
<keyword evidence="3" id="KW-1185">Reference proteome</keyword>
<dbReference type="AlphaFoldDB" id="A0A9D4H810"/>
<proteinExistence type="predicted"/>
<evidence type="ECO:0000313" key="2">
    <source>
        <dbReference type="EMBL" id="KAH3830185.1"/>
    </source>
</evidence>
<organism evidence="2 3">
    <name type="scientific">Dreissena polymorpha</name>
    <name type="common">Zebra mussel</name>
    <name type="synonym">Mytilus polymorpha</name>
    <dbReference type="NCBI Taxonomy" id="45954"/>
    <lineage>
        <taxon>Eukaryota</taxon>
        <taxon>Metazoa</taxon>
        <taxon>Spiralia</taxon>
        <taxon>Lophotrochozoa</taxon>
        <taxon>Mollusca</taxon>
        <taxon>Bivalvia</taxon>
        <taxon>Autobranchia</taxon>
        <taxon>Heteroconchia</taxon>
        <taxon>Euheterodonta</taxon>
        <taxon>Imparidentia</taxon>
        <taxon>Neoheterodontei</taxon>
        <taxon>Myida</taxon>
        <taxon>Dreissenoidea</taxon>
        <taxon>Dreissenidae</taxon>
        <taxon>Dreissena</taxon>
    </lineage>
</organism>
<feature type="region of interest" description="Disordered" evidence="1">
    <location>
        <begin position="1"/>
        <end position="27"/>
    </location>
</feature>
<feature type="compositionally biased region" description="Basic and acidic residues" evidence="1">
    <location>
        <begin position="1"/>
        <end position="17"/>
    </location>
</feature>
<sequence length="135" mass="15035">MQVNDDQHEENHNEDHGPATGKTSCSVVNSTPAIDRQVPMPKSLIMHLVDSADHLRSDPKICMYYLTVAAWMKSGRKIYISDQSEQPSNNQTINSYRSTKTLTIPTMGNHNLNLSITGGTWNFQFLTSKVAVVAD</sequence>